<dbReference type="PANTHER" id="PTHR43289">
    <property type="entry name" value="MITOGEN-ACTIVATED PROTEIN KINASE KINASE KINASE 20-RELATED"/>
    <property type="match status" value="1"/>
</dbReference>
<evidence type="ECO:0000256" key="1">
    <source>
        <dbReference type="ARBA" id="ARBA00012513"/>
    </source>
</evidence>
<keyword evidence="3 11" id="KW-0808">Transferase</keyword>
<keyword evidence="12" id="KW-1185">Reference proteome</keyword>
<dbReference type="InterPro" id="IPR011009">
    <property type="entry name" value="Kinase-like_dom_sf"/>
</dbReference>
<evidence type="ECO:0000256" key="5">
    <source>
        <dbReference type="ARBA" id="ARBA00022777"/>
    </source>
</evidence>
<feature type="transmembrane region" description="Helical" evidence="9">
    <location>
        <begin position="333"/>
        <end position="353"/>
    </location>
</feature>
<keyword evidence="4 7" id="KW-0547">Nucleotide-binding</keyword>
<keyword evidence="6 7" id="KW-0067">ATP-binding</keyword>
<dbReference type="Proteomes" id="UP001370100">
    <property type="component" value="Unassembled WGS sequence"/>
</dbReference>
<protein>
    <recommendedName>
        <fullName evidence="1">non-specific serine/threonine protein kinase</fullName>
        <ecNumber evidence="1">2.7.11.1</ecNumber>
    </recommendedName>
</protein>
<feature type="region of interest" description="Disordered" evidence="8">
    <location>
        <begin position="280"/>
        <end position="327"/>
    </location>
</feature>
<dbReference type="Pfam" id="PF00069">
    <property type="entry name" value="Pkinase"/>
    <property type="match status" value="1"/>
</dbReference>
<keyword evidence="2" id="KW-0723">Serine/threonine-protein kinase</keyword>
<evidence type="ECO:0000256" key="4">
    <source>
        <dbReference type="ARBA" id="ARBA00022741"/>
    </source>
</evidence>
<evidence type="ECO:0000256" key="7">
    <source>
        <dbReference type="PROSITE-ProRule" id="PRU10141"/>
    </source>
</evidence>
<keyword evidence="9" id="KW-0812">Transmembrane</keyword>
<evidence type="ECO:0000256" key="8">
    <source>
        <dbReference type="SAM" id="MobiDB-lite"/>
    </source>
</evidence>
<comment type="caution">
    <text evidence="11">The sequence shown here is derived from an EMBL/GenBank/DDBJ whole genome shotgun (WGS) entry which is preliminary data.</text>
</comment>
<evidence type="ECO:0000256" key="6">
    <source>
        <dbReference type="ARBA" id="ARBA00022840"/>
    </source>
</evidence>
<evidence type="ECO:0000256" key="2">
    <source>
        <dbReference type="ARBA" id="ARBA00022527"/>
    </source>
</evidence>
<dbReference type="GO" id="GO:0004674">
    <property type="term" value="F:protein serine/threonine kinase activity"/>
    <property type="evidence" value="ECO:0007669"/>
    <property type="project" value="UniProtKB-EC"/>
</dbReference>
<dbReference type="PROSITE" id="PS00107">
    <property type="entry name" value="PROTEIN_KINASE_ATP"/>
    <property type="match status" value="1"/>
</dbReference>
<proteinExistence type="predicted"/>
<evidence type="ECO:0000259" key="10">
    <source>
        <dbReference type="PROSITE" id="PS50011"/>
    </source>
</evidence>
<organism evidence="11 12">
    <name type="scientific">Actinomycetospora aeridis</name>
    <dbReference type="NCBI Taxonomy" id="3129231"/>
    <lineage>
        <taxon>Bacteria</taxon>
        <taxon>Bacillati</taxon>
        <taxon>Actinomycetota</taxon>
        <taxon>Actinomycetes</taxon>
        <taxon>Pseudonocardiales</taxon>
        <taxon>Pseudonocardiaceae</taxon>
        <taxon>Actinomycetospora</taxon>
    </lineage>
</organism>
<name>A0ABU8NAR2_9PSEU</name>
<dbReference type="Gene3D" id="1.10.510.10">
    <property type="entry name" value="Transferase(Phosphotransferase) domain 1"/>
    <property type="match status" value="1"/>
</dbReference>
<evidence type="ECO:0000313" key="11">
    <source>
        <dbReference type="EMBL" id="MEJ2889502.1"/>
    </source>
</evidence>
<dbReference type="PANTHER" id="PTHR43289:SF6">
    <property type="entry name" value="SERINE_THREONINE-PROTEIN KINASE NEKL-3"/>
    <property type="match status" value="1"/>
</dbReference>
<feature type="domain" description="Protein kinase" evidence="10">
    <location>
        <begin position="7"/>
        <end position="263"/>
    </location>
</feature>
<accession>A0ABU8NAR2</accession>
<keyword evidence="9" id="KW-0472">Membrane</keyword>
<keyword evidence="9" id="KW-1133">Transmembrane helix</keyword>
<gene>
    <name evidence="11" type="ORF">WCD41_23785</name>
</gene>
<dbReference type="CDD" id="cd14014">
    <property type="entry name" value="STKc_PknB_like"/>
    <property type="match status" value="1"/>
</dbReference>
<dbReference type="InterPro" id="IPR000719">
    <property type="entry name" value="Prot_kinase_dom"/>
</dbReference>
<feature type="binding site" evidence="7">
    <location>
        <position position="36"/>
    </location>
    <ligand>
        <name>ATP</name>
        <dbReference type="ChEBI" id="CHEBI:30616"/>
    </ligand>
</feature>
<dbReference type="RefSeq" id="WP_337717135.1">
    <property type="nucleotide sequence ID" value="NZ_JBBEGL010000007.1"/>
</dbReference>
<dbReference type="SUPFAM" id="SSF56112">
    <property type="entry name" value="Protein kinase-like (PK-like)"/>
    <property type="match status" value="1"/>
</dbReference>
<evidence type="ECO:0000256" key="3">
    <source>
        <dbReference type="ARBA" id="ARBA00022679"/>
    </source>
</evidence>
<evidence type="ECO:0000256" key="9">
    <source>
        <dbReference type="SAM" id="Phobius"/>
    </source>
</evidence>
<sequence length="504" mass="52637">MPRLPGYADFVPIGSGGFATVHRARRIAFDQVVAVKFVHLSGAPDGVRMRFDRERRALGSLAHHPHIVTVYDGGFAPEGEPYLVMEYLPAGSLDRWAGHLDVAEVLRIGVQMAGALETAHRAGVLHRDVKPANILRSRFGDPVLADFGIARLAGGSRTTSGMVTASLPYAPPEVLEARAPSPASDVWSLAAALVCLLSGRPPFVDEVGDGGAAALIARIVRREPPDLAAMGIPDELVPTLQAALTDDDRRRSTGAAAFARSLRDVQRMRGEALTVPVVEEFADGEPSSPTRHGPDSDRSATVPVDVARAETEGPAPRPTADDPTPRRAWRGPAVVVGALVLAVAVAAAVLAGVTGTGRSSAAGAAPAVAPVAVPPSTTVVSPPPEFPDDYAGTWSGLVADLTDDADPGNTVTIVMVAGTSTGRIRTRLTSGEQCSGRVELRAVSPEGTLITLEEIIEVGADFCSGRTFTLTTAGFGDVLRYQYEVPGRPDAPLIGVLENQGPPT</sequence>
<dbReference type="InterPro" id="IPR017441">
    <property type="entry name" value="Protein_kinase_ATP_BS"/>
</dbReference>
<dbReference type="EMBL" id="JBBEGL010000007">
    <property type="protein sequence ID" value="MEJ2889502.1"/>
    <property type="molecule type" value="Genomic_DNA"/>
</dbReference>
<keyword evidence="5 11" id="KW-0418">Kinase</keyword>
<reference evidence="11 12" key="1">
    <citation type="submission" date="2024-03" db="EMBL/GenBank/DDBJ databases">
        <title>Actinomycetospora sp. OC33-EN06, a novel actinomycete isolated from wild orchid (Aerides multiflora).</title>
        <authorList>
            <person name="Suriyachadkun C."/>
        </authorList>
    </citation>
    <scope>NUCLEOTIDE SEQUENCE [LARGE SCALE GENOMIC DNA]</scope>
    <source>
        <strain evidence="11 12">OC33-EN06</strain>
    </source>
</reference>
<dbReference type="PROSITE" id="PS50011">
    <property type="entry name" value="PROTEIN_KINASE_DOM"/>
    <property type="match status" value="1"/>
</dbReference>
<dbReference type="SMART" id="SM00220">
    <property type="entry name" value="S_TKc"/>
    <property type="match status" value="1"/>
</dbReference>
<evidence type="ECO:0000313" key="12">
    <source>
        <dbReference type="Proteomes" id="UP001370100"/>
    </source>
</evidence>
<dbReference type="EC" id="2.7.11.1" evidence="1"/>